<evidence type="ECO:0000313" key="3">
    <source>
        <dbReference type="Proteomes" id="UP000016505"/>
    </source>
</evidence>
<dbReference type="Proteomes" id="UP000016505">
    <property type="component" value="Chromosome I"/>
</dbReference>
<dbReference type="InterPro" id="IPR056920">
    <property type="entry name" value="PRTase-CE"/>
</dbReference>
<accession>A0A290S7G2</accession>
<dbReference type="Pfam" id="PF24390">
    <property type="entry name" value="PRTase-CE"/>
    <property type="match status" value="1"/>
</dbReference>
<dbReference type="EMBL" id="CP011025">
    <property type="protein sequence ID" value="ATC88012.1"/>
    <property type="molecule type" value="Genomic_DNA"/>
</dbReference>
<name>A0A290S7G2_9GAMM</name>
<protein>
    <recommendedName>
        <fullName evidence="1">PRTase-CE domain-containing protein</fullName>
    </recommendedName>
</protein>
<organism evidence="2 3">
    <name type="scientific">Pseudoalteromonas arctica A 37-1-2</name>
    <dbReference type="NCBI Taxonomy" id="1117313"/>
    <lineage>
        <taxon>Bacteria</taxon>
        <taxon>Pseudomonadati</taxon>
        <taxon>Pseudomonadota</taxon>
        <taxon>Gammaproteobacteria</taxon>
        <taxon>Alteromonadales</taxon>
        <taxon>Pseudoalteromonadaceae</taxon>
        <taxon>Pseudoalteromonas</taxon>
    </lineage>
</organism>
<feature type="domain" description="PRTase-CE" evidence="1">
    <location>
        <begin position="31"/>
        <end position="334"/>
    </location>
</feature>
<sequence>MTTNESLCLSISKIIKDYRNNEFGNYDQEHVQRWINQFEDHEQEIVLLETNRILRKNFITIEKFHEFADTVISYDGIYGKDQKDFWDHVSILQIQKQGNSQSELNEIFIDKLSKNFNVEGIINAGANNYLYIDDFIFTGNRIFTDIRDWLQSTRPNNCVVHIATIGWYVYGQHSLKTRLDKLVQDVSLNIKFVFSTYGTNIFENRLSRKDYSEIFWPTSDVESDSKIKDYVQEINVSPKYRVENGIKNRVFSRPRREEYEKIILKYGLKIMSFPKNNNSLIKPLGYHKFDLFGFGSTIFNFRNCPNNNPLVFWWGDPEAPSYHPFSKWYPLLQRDTYKG</sequence>
<dbReference type="OrthoDB" id="7753492at2"/>
<dbReference type="KEGG" id="part:PARC_a3677"/>
<proteinExistence type="predicted"/>
<dbReference type="RefSeq" id="WP_010554337.1">
    <property type="nucleotide sequence ID" value="NZ_CP011025.1"/>
</dbReference>
<reference evidence="2 3" key="1">
    <citation type="journal article" date="2012" name="J. Bacteriol.">
        <title>Genome sequences of type strains of seven species of the marine bacterium Pseudoalteromonas.</title>
        <authorList>
            <person name="Xie B.B."/>
            <person name="Shu Y.L."/>
            <person name="Qin Q.L."/>
            <person name="Rong J.C."/>
            <person name="Zhang X.Y."/>
            <person name="Chen X.L."/>
            <person name="Shi M."/>
            <person name="He H.L."/>
            <person name="Zhou B.C."/>
            <person name="Zhang Y.Z."/>
        </authorList>
    </citation>
    <scope>NUCLEOTIDE SEQUENCE [LARGE SCALE GENOMIC DNA]</scope>
    <source>
        <strain evidence="2 3">A 37-1-2</strain>
    </source>
</reference>
<evidence type="ECO:0000313" key="2">
    <source>
        <dbReference type="EMBL" id="ATC88012.1"/>
    </source>
</evidence>
<dbReference type="AlphaFoldDB" id="A0A290S7G2"/>
<evidence type="ECO:0000259" key="1">
    <source>
        <dbReference type="Pfam" id="PF24390"/>
    </source>
</evidence>
<gene>
    <name evidence="2" type="ORF">PARC_a3677</name>
</gene>